<evidence type="ECO:0000313" key="4">
    <source>
        <dbReference type="Proteomes" id="UP000275385"/>
    </source>
</evidence>
<feature type="compositionally biased region" description="Low complexity" evidence="1">
    <location>
        <begin position="16"/>
        <end position="36"/>
    </location>
</feature>
<feature type="region of interest" description="Disordered" evidence="1">
    <location>
        <begin position="169"/>
        <end position="192"/>
    </location>
</feature>
<evidence type="ECO:0000259" key="2">
    <source>
        <dbReference type="PROSITE" id="PS00028"/>
    </source>
</evidence>
<dbReference type="AlphaFoldDB" id="A0A420Y6P2"/>
<dbReference type="PROSITE" id="PS00028">
    <property type="entry name" value="ZINC_FINGER_C2H2_1"/>
    <property type="match status" value="1"/>
</dbReference>
<comment type="caution">
    <text evidence="3">The sequence shown here is derived from an EMBL/GenBank/DDBJ whole genome shotgun (WGS) entry which is preliminary data.</text>
</comment>
<dbReference type="SMART" id="SM00355">
    <property type="entry name" value="ZnF_C2H2"/>
    <property type="match status" value="2"/>
</dbReference>
<evidence type="ECO:0000256" key="1">
    <source>
        <dbReference type="SAM" id="MobiDB-lite"/>
    </source>
</evidence>
<dbReference type="PANTHER" id="PTHR21354">
    <property type="entry name" value="ZINC FINGER PROTEIN 511"/>
    <property type="match status" value="1"/>
</dbReference>
<dbReference type="InterPro" id="IPR039258">
    <property type="entry name" value="ZNF511"/>
</dbReference>
<feature type="region of interest" description="Disordered" evidence="1">
    <location>
        <begin position="1"/>
        <end position="39"/>
    </location>
</feature>
<dbReference type="OrthoDB" id="18440at2759"/>
<feature type="compositionally biased region" description="Polar residues" evidence="1">
    <location>
        <begin position="178"/>
        <end position="192"/>
    </location>
</feature>
<proteinExistence type="predicted"/>
<feature type="domain" description="C2H2-type" evidence="2">
    <location>
        <begin position="85"/>
        <end position="106"/>
    </location>
</feature>
<name>A0A420Y6P2_9PEZI</name>
<accession>A0A420Y6P2</accession>
<organism evidence="3 4">
    <name type="scientific">Coniochaeta pulveracea</name>
    <dbReference type="NCBI Taxonomy" id="177199"/>
    <lineage>
        <taxon>Eukaryota</taxon>
        <taxon>Fungi</taxon>
        <taxon>Dikarya</taxon>
        <taxon>Ascomycota</taxon>
        <taxon>Pezizomycotina</taxon>
        <taxon>Sordariomycetes</taxon>
        <taxon>Sordariomycetidae</taxon>
        <taxon>Coniochaetales</taxon>
        <taxon>Coniochaetaceae</taxon>
        <taxon>Coniochaeta</taxon>
    </lineage>
</organism>
<gene>
    <name evidence="3" type="ORF">DL546_000775</name>
</gene>
<protein>
    <recommendedName>
        <fullName evidence="2">C2H2-type domain-containing protein</fullName>
    </recommendedName>
</protein>
<dbReference type="PANTHER" id="PTHR21354:SF0">
    <property type="entry name" value="ZINC FINGER PROTEIN 511"/>
    <property type="match status" value="1"/>
</dbReference>
<sequence>MKRSRELEEDSVPVTSGSDSSREGSSSQQEAISISSPATKIVELDPASSGGIEMRCSLPPHRETLVFSSYEEFDSHYSKDHSHRCLECGRNLPSPHMLDLHHEECHDTFVALKREKGEHTFSCFVEGCDRKCMTPQKRRLHLIDKHMYPKNFFFAVTRDGIDGRRSMLLEGGHRQRRPSTTTPQARRDSLTNTVRAGQKAMKQSDAADGNPIEEPFPVCSEPHDVEMDGLAGALSSLKFVPRGLQFGRGGGKAGFAKRQA</sequence>
<reference evidence="3 4" key="1">
    <citation type="submission" date="2018-08" db="EMBL/GenBank/DDBJ databases">
        <title>Draft genome of the lignicolous fungus Coniochaeta pulveracea.</title>
        <authorList>
            <person name="Borstlap C.J."/>
            <person name="De Witt R.N."/>
            <person name="Botha A."/>
            <person name="Volschenk H."/>
        </authorList>
    </citation>
    <scope>NUCLEOTIDE SEQUENCE [LARGE SCALE GENOMIC DNA]</scope>
    <source>
        <strain evidence="3 4">CAB683</strain>
    </source>
</reference>
<evidence type="ECO:0000313" key="3">
    <source>
        <dbReference type="EMBL" id="RKU43542.1"/>
    </source>
</evidence>
<dbReference type="InterPro" id="IPR013087">
    <property type="entry name" value="Znf_C2H2_type"/>
</dbReference>
<dbReference type="Proteomes" id="UP000275385">
    <property type="component" value="Unassembled WGS sequence"/>
</dbReference>
<dbReference type="EMBL" id="QVQW01000041">
    <property type="protein sequence ID" value="RKU43542.1"/>
    <property type="molecule type" value="Genomic_DNA"/>
</dbReference>
<keyword evidence="4" id="KW-1185">Reference proteome</keyword>